<dbReference type="Pfam" id="PF19554">
    <property type="entry name" value="DUF6077"/>
    <property type="match status" value="1"/>
</dbReference>
<feature type="transmembrane region" description="Helical" evidence="1">
    <location>
        <begin position="75"/>
        <end position="97"/>
    </location>
</feature>
<gene>
    <name evidence="2" type="ORF">BN656_01813</name>
</gene>
<keyword evidence="1" id="KW-0472">Membrane</keyword>
<name>R7AAG4_9FIRM</name>
<feature type="transmembrane region" description="Helical" evidence="1">
    <location>
        <begin position="130"/>
        <end position="151"/>
    </location>
</feature>
<evidence type="ECO:0000256" key="1">
    <source>
        <dbReference type="SAM" id="Phobius"/>
    </source>
</evidence>
<organism evidence="2 3">
    <name type="scientific">Bacteroides pectinophilus CAG:437</name>
    <dbReference type="NCBI Taxonomy" id="1263051"/>
    <lineage>
        <taxon>Bacteria</taxon>
        <taxon>Bacillati</taxon>
        <taxon>Bacillota</taxon>
        <taxon>Clostridia</taxon>
        <taxon>Eubacteriales</taxon>
    </lineage>
</organism>
<feature type="transmembrane region" description="Helical" evidence="1">
    <location>
        <begin position="47"/>
        <end position="68"/>
    </location>
</feature>
<feature type="transmembrane region" description="Helical" evidence="1">
    <location>
        <begin position="234"/>
        <end position="252"/>
    </location>
</feature>
<accession>R7AAG4</accession>
<dbReference type="EMBL" id="CBHH010000052">
    <property type="protein sequence ID" value="CDD57803.1"/>
    <property type="molecule type" value="Genomic_DNA"/>
</dbReference>
<evidence type="ECO:0000313" key="2">
    <source>
        <dbReference type="EMBL" id="CDD57803.1"/>
    </source>
</evidence>
<keyword evidence="1" id="KW-1133">Transmembrane helix</keyword>
<dbReference type="AlphaFoldDB" id="R7AAG4"/>
<keyword evidence="1" id="KW-0812">Transmembrane</keyword>
<protein>
    <recommendedName>
        <fullName evidence="4">Glycosyltransferase RgtA/B/C/D-like domain-containing protein</fullName>
    </recommendedName>
</protein>
<feature type="transmembrane region" description="Helical" evidence="1">
    <location>
        <begin position="322"/>
        <end position="350"/>
    </location>
</feature>
<feature type="transmembrane region" description="Helical" evidence="1">
    <location>
        <begin position="258"/>
        <end position="285"/>
    </location>
</feature>
<dbReference type="Proteomes" id="UP000018141">
    <property type="component" value="Unassembled WGS sequence"/>
</dbReference>
<sequence>MSLTGKILTGILFVVLPVIAGGIYSPFLVKRIKLHFADICKLLIQTWIYGTITMFAVMQLIAVPMISVRTTFTMLVYVWCALLAVLAAAGIVGYIAAVLRIKKHGDPAVDNAGTDNDRMRELNKPETVPGRRSCVCWIALLAAVFVILTGYQARIASKYQHTDDDDARFVALELLAVDEDRMLTHNPIDGYPMYWNTGEVKKDYTSPWTMYVAACSRISGVHPAILSHRLMPMYLVPLCCLAYLLLGLNLFRDDWEKTLIFAIIVSAVNIFGYTSTHTVPSLLLLRIWQGKAVFAGLMVPVILDLLYRLYEDCTLVPEKVLLFVSCMASSLLSGGGIVIAALAVGFYGLVVLAKYRNIKNTLYIWLTCSPCVVYALCNVFWYQVFRLS</sequence>
<feature type="transmembrane region" description="Helical" evidence="1">
    <location>
        <begin position="7"/>
        <end position="27"/>
    </location>
</feature>
<reference evidence="2" key="1">
    <citation type="submission" date="2012-11" db="EMBL/GenBank/DDBJ databases">
        <title>Dependencies among metagenomic species, viruses, plasmids and units of genetic variation.</title>
        <authorList>
            <person name="Nielsen H.B."/>
            <person name="Almeida M."/>
            <person name="Juncker A.S."/>
            <person name="Rasmussen S."/>
            <person name="Li J."/>
            <person name="Sunagawa S."/>
            <person name="Plichta D."/>
            <person name="Gautier L."/>
            <person name="Le Chatelier E."/>
            <person name="Peletier E."/>
            <person name="Bonde I."/>
            <person name="Nielsen T."/>
            <person name="Manichanh C."/>
            <person name="Arumugam M."/>
            <person name="Batto J."/>
            <person name="Santos M.B.Q.D."/>
            <person name="Blom N."/>
            <person name="Borruel N."/>
            <person name="Burgdorf K.S."/>
            <person name="Boumezbeur F."/>
            <person name="Casellas F."/>
            <person name="Dore J."/>
            <person name="Guarner F."/>
            <person name="Hansen T."/>
            <person name="Hildebrand F."/>
            <person name="Kaas R.S."/>
            <person name="Kennedy S."/>
            <person name="Kristiansen K."/>
            <person name="Kultima J.R."/>
            <person name="Leonard P."/>
            <person name="Levenez F."/>
            <person name="Lund O."/>
            <person name="Moumen B."/>
            <person name="Le Paslier D."/>
            <person name="Pons N."/>
            <person name="Pedersen O."/>
            <person name="Prifti E."/>
            <person name="Qin J."/>
            <person name="Raes J."/>
            <person name="Tap J."/>
            <person name="Tims S."/>
            <person name="Ussery D.W."/>
            <person name="Yamada T."/>
            <person name="MetaHit consortium"/>
            <person name="Renault P."/>
            <person name="Sicheritz-Ponten T."/>
            <person name="Bork P."/>
            <person name="Wang J."/>
            <person name="Brunak S."/>
            <person name="Ehrlich S.D."/>
        </authorList>
    </citation>
    <scope>NUCLEOTIDE SEQUENCE [LARGE SCALE GENOMIC DNA]</scope>
</reference>
<evidence type="ECO:0008006" key="4">
    <source>
        <dbReference type="Google" id="ProtNLM"/>
    </source>
</evidence>
<evidence type="ECO:0000313" key="3">
    <source>
        <dbReference type="Proteomes" id="UP000018141"/>
    </source>
</evidence>
<feature type="transmembrane region" description="Helical" evidence="1">
    <location>
        <begin position="362"/>
        <end position="382"/>
    </location>
</feature>
<dbReference type="InterPro" id="IPR045723">
    <property type="entry name" value="DUF6077"/>
</dbReference>
<comment type="caution">
    <text evidence="2">The sequence shown here is derived from an EMBL/GenBank/DDBJ whole genome shotgun (WGS) entry which is preliminary data.</text>
</comment>
<proteinExistence type="predicted"/>